<dbReference type="Pfam" id="PF08818">
    <property type="entry name" value="DUF1801"/>
    <property type="match status" value="1"/>
</dbReference>
<dbReference type="InterPro" id="IPR014922">
    <property type="entry name" value="YdhG-like"/>
</dbReference>
<reference evidence="2 3" key="1">
    <citation type="submission" date="2020-04" db="EMBL/GenBank/DDBJ databases">
        <title>MicrobeNet Type strains.</title>
        <authorList>
            <person name="Nicholson A.C."/>
        </authorList>
    </citation>
    <scope>NUCLEOTIDE SEQUENCE [LARGE SCALE GENOMIC DNA]</scope>
    <source>
        <strain evidence="2 3">JCM 3332</strain>
    </source>
</reference>
<feature type="domain" description="YdhG-like" evidence="1">
    <location>
        <begin position="2"/>
        <end position="85"/>
    </location>
</feature>
<proteinExistence type="predicted"/>
<sequence length="89" mass="9663">MVHTTIPGVEAQIRYGKRHFLKNGHHAALIHAAKNKVSFMMFNATEIEPVKGVLRSMGNGERKTADITEGGAVDYDRLAGLLTKASSSL</sequence>
<comment type="caution">
    <text evidence="2">The sequence shown here is derived from an EMBL/GenBank/DDBJ whole genome shotgun (WGS) entry which is preliminary data.</text>
</comment>
<protein>
    <submittedName>
        <fullName evidence="2">DUF1801 domain-containing protein</fullName>
    </submittedName>
</protein>
<name>A0A846YJN1_9NOCA</name>
<evidence type="ECO:0000313" key="2">
    <source>
        <dbReference type="EMBL" id="NKY59115.1"/>
    </source>
</evidence>
<keyword evidence="3" id="KW-1185">Reference proteome</keyword>
<accession>A0A846YJN1</accession>
<dbReference type="EMBL" id="JAAXOT010000013">
    <property type="protein sequence ID" value="NKY59115.1"/>
    <property type="molecule type" value="Genomic_DNA"/>
</dbReference>
<dbReference type="AlphaFoldDB" id="A0A846YJN1"/>
<organism evidence="2 3">
    <name type="scientific">Nocardia flavorosea</name>
    <dbReference type="NCBI Taxonomy" id="53429"/>
    <lineage>
        <taxon>Bacteria</taxon>
        <taxon>Bacillati</taxon>
        <taxon>Actinomycetota</taxon>
        <taxon>Actinomycetes</taxon>
        <taxon>Mycobacteriales</taxon>
        <taxon>Nocardiaceae</taxon>
        <taxon>Nocardia</taxon>
    </lineage>
</organism>
<gene>
    <name evidence="2" type="ORF">HGA15_23770</name>
</gene>
<dbReference type="Proteomes" id="UP000570678">
    <property type="component" value="Unassembled WGS sequence"/>
</dbReference>
<evidence type="ECO:0000313" key="3">
    <source>
        <dbReference type="Proteomes" id="UP000570678"/>
    </source>
</evidence>
<evidence type="ECO:0000259" key="1">
    <source>
        <dbReference type="Pfam" id="PF08818"/>
    </source>
</evidence>
<dbReference type="SUPFAM" id="SSF159888">
    <property type="entry name" value="YdhG-like"/>
    <property type="match status" value="1"/>
</dbReference>